<evidence type="ECO:0000256" key="2">
    <source>
        <dbReference type="ARBA" id="ARBA00022490"/>
    </source>
</evidence>
<keyword evidence="4" id="KW-0206">Cytoskeleton</keyword>
<keyword evidence="8" id="KW-1185">Reference proteome</keyword>
<evidence type="ECO:0000259" key="6">
    <source>
        <dbReference type="PROSITE" id="PS51263"/>
    </source>
</evidence>
<evidence type="ECO:0000256" key="4">
    <source>
        <dbReference type="ARBA" id="ARBA00023212"/>
    </source>
</evidence>
<dbReference type="InterPro" id="IPR002108">
    <property type="entry name" value="ADF-H"/>
</dbReference>
<keyword evidence="3" id="KW-0009">Actin-binding</keyword>
<dbReference type="PROSITE" id="PS51263">
    <property type="entry name" value="ADF_H"/>
    <property type="match status" value="1"/>
</dbReference>
<dbReference type="FunFam" id="3.40.20.10:FF:000018">
    <property type="entry name" value="Coactosin-like 1"/>
    <property type="match status" value="1"/>
</dbReference>
<evidence type="ECO:0000256" key="5">
    <source>
        <dbReference type="ARBA" id="ARBA00038052"/>
    </source>
</evidence>
<dbReference type="PANTHER" id="PTHR10829:SF56">
    <property type="entry name" value="ADF-H DOMAIN-CONTAINING PROTEIN"/>
    <property type="match status" value="1"/>
</dbReference>
<name>A0A0D7A8T8_9AGAR</name>
<evidence type="ECO:0000313" key="8">
    <source>
        <dbReference type="Proteomes" id="UP000054144"/>
    </source>
</evidence>
<dbReference type="Proteomes" id="UP000054144">
    <property type="component" value="Unassembled WGS sequence"/>
</dbReference>
<comment type="similarity">
    <text evidence="5">Belongs to the actin-binding proteins ADF family. Coactosin subfamily.</text>
</comment>
<dbReference type="SUPFAM" id="SSF55753">
    <property type="entry name" value="Actin depolymerizing proteins"/>
    <property type="match status" value="1"/>
</dbReference>
<keyword evidence="2" id="KW-0963">Cytoplasm</keyword>
<dbReference type="EMBL" id="KN881942">
    <property type="protein sequence ID" value="KIY47412.1"/>
    <property type="molecule type" value="Genomic_DNA"/>
</dbReference>
<feature type="domain" description="ADF-H" evidence="6">
    <location>
        <begin position="1"/>
        <end position="136"/>
    </location>
</feature>
<dbReference type="Gene3D" id="3.40.20.10">
    <property type="entry name" value="Severin"/>
    <property type="match status" value="1"/>
</dbReference>
<dbReference type="Pfam" id="PF00241">
    <property type="entry name" value="Cofilin_ADF"/>
    <property type="match status" value="1"/>
</dbReference>
<dbReference type="GO" id="GO:0030427">
    <property type="term" value="C:site of polarized growth"/>
    <property type="evidence" value="ECO:0007669"/>
    <property type="project" value="TreeGrafter"/>
</dbReference>
<proteinExistence type="inferred from homology"/>
<dbReference type="GO" id="GO:0030833">
    <property type="term" value="P:regulation of actin filament polymerization"/>
    <property type="evidence" value="ECO:0007669"/>
    <property type="project" value="TreeGrafter"/>
</dbReference>
<dbReference type="InterPro" id="IPR029006">
    <property type="entry name" value="ADF-H/Gelsolin-like_dom_sf"/>
</dbReference>
<sequence>MADLTDPKILEAYTDVRSKSDTDWLILDYEACSDRSNSLNLSQTGTGGLGALAEALDNTKCQFAYARVSFSNDKESTREKFIFVAWIGKECRQVLRKAKMSVHGASVKEVLRAYAIEVAAVDRDDLKEGPIVHRLRKAGGASYDGV</sequence>
<evidence type="ECO:0000313" key="7">
    <source>
        <dbReference type="EMBL" id="KIY47412.1"/>
    </source>
</evidence>
<protein>
    <submittedName>
        <fullName evidence="7">ADF-like domain-containing protein</fullName>
    </submittedName>
</protein>
<evidence type="ECO:0000256" key="1">
    <source>
        <dbReference type="ARBA" id="ARBA00004245"/>
    </source>
</evidence>
<organism evidence="7 8">
    <name type="scientific">Fistulina hepatica ATCC 64428</name>
    <dbReference type="NCBI Taxonomy" id="1128425"/>
    <lineage>
        <taxon>Eukaryota</taxon>
        <taxon>Fungi</taxon>
        <taxon>Dikarya</taxon>
        <taxon>Basidiomycota</taxon>
        <taxon>Agaricomycotina</taxon>
        <taxon>Agaricomycetes</taxon>
        <taxon>Agaricomycetidae</taxon>
        <taxon>Agaricales</taxon>
        <taxon>Fistulinaceae</taxon>
        <taxon>Fistulina</taxon>
    </lineage>
</organism>
<accession>A0A0D7A8T8</accession>
<dbReference type="SMART" id="SM00102">
    <property type="entry name" value="ADF"/>
    <property type="match status" value="1"/>
</dbReference>
<dbReference type="OrthoDB" id="20822at2759"/>
<dbReference type="AlphaFoldDB" id="A0A0D7A8T8"/>
<gene>
    <name evidence="7" type="ORF">FISHEDRAFT_45456</name>
</gene>
<reference evidence="7 8" key="1">
    <citation type="journal article" date="2015" name="Fungal Genet. Biol.">
        <title>Evolution of novel wood decay mechanisms in Agaricales revealed by the genome sequences of Fistulina hepatica and Cylindrobasidium torrendii.</title>
        <authorList>
            <person name="Floudas D."/>
            <person name="Held B.W."/>
            <person name="Riley R."/>
            <person name="Nagy L.G."/>
            <person name="Koehler G."/>
            <person name="Ransdell A.S."/>
            <person name="Younus H."/>
            <person name="Chow J."/>
            <person name="Chiniquy J."/>
            <person name="Lipzen A."/>
            <person name="Tritt A."/>
            <person name="Sun H."/>
            <person name="Haridas S."/>
            <person name="LaButti K."/>
            <person name="Ohm R.A."/>
            <person name="Kues U."/>
            <person name="Blanchette R.A."/>
            <person name="Grigoriev I.V."/>
            <person name="Minto R.E."/>
            <person name="Hibbett D.S."/>
        </authorList>
    </citation>
    <scope>NUCLEOTIDE SEQUENCE [LARGE SCALE GENOMIC DNA]</scope>
    <source>
        <strain evidence="7 8">ATCC 64428</strain>
    </source>
</reference>
<dbReference type="PANTHER" id="PTHR10829">
    <property type="entry name" value="CORTACTIN AND DREBRIN"/>
    <property type="match status" value="1"/>
</dbReference>
<dbReference type="GO" id="GO:0051015">
    <property type="term" value="F:actin filament binding"/>
    <property type="evidence" value="ECO:0007669"/>
    <property type="project" value="TreeGrafter"/>
</dbReference>
<dbReference type="CDD" id="cd11282">
    <property type="entry name" value="ADF_coactosin_like"/>
    <property type="match status" value="1"/>
</dbReference>
<dbReference type="GO" id="GO:0030864">
    <property type="term" value="C:cortical actin cytoskeleton"/>
    <property type="evidence" value="ECO:0007669"/>
    <property type="project" value="TreeGrafter"/>
</dbReference>
<dbReference type="GO" id="GO:0005884">
    <property type="term" value="C:actin filament"/>
    <property type="evidence" value="ECO:0007669"/>
    <property type="project" value="TreeGrafter"/>
</dbReference>
<comment type="subcellular location">
    <subcellularLocation>
        <location evidence="1">Cytoplasm</location>
        <location evidence="1">Cytoskeleton</location>
    </subcellularLocation>
</comment>
<evidence type="ECO:0000256" key="3">
    <source>
        <dbReference type="ARBA" id="ARBA00023203"/>
    </source>
</evidence>